<reference evidence="1 2" key="1">
    <citation type="submission" date="2015-10" db="EMBL/GenBank/DDBJ databases">
        <title>Corynebacteirum lowii and Corynebacterium oculi species nova, derived from human clinical disease and and emended description of Corynebacterium mastiditis.</title>
        <authorList>
            <person name="Bernard K."/>
            <person name="Pacheco A.L."/>
            <person name="Mcdougall C."/>
            <person name="Burtx T."/>
            <person name="Weibe D."/>
            <person name="Tyler S."/>
            <person name="Olson A.B."/>
            <person name="Cnockaert M."/>
            <person name="Eguchi H."/>
            <person name="Kuwahara T."/>
            <person name="Nakayama-Imaohji H."/>
            <person name="Boudewijins M."/>
            <person name="Van Hoecke F."/>
            <person name="Bernier A.-M."/>
            <person name="Vandamme P."/>
        </authorList>
    </citation>
    <scope>NUCLEOTIDE SEQUENCE [LARGE SCALE GENOMIC DNA]</scope>
    <source>
        <strain evidence="1 2">NML 130206</strain>
    </source>
</reference>
<dbReference type="GO" id="GO:1901135">
    <property type="term" value="P:carbohydrate derivative metabolic process"/>
    <property type="evidence" value="ECO:0007669"/>
    <property type="project" value="InterPro"/>
</dbReference>
<dbReference type="PATRIC" id="fig|1544413.3.peg.605"/>
<comment type="caution">
    <text evidence="1">The sequence shown here is derived from an EMBL/GenBank/DDBJ whole genome shotgun (WGS) entry which is preliminary data.</text>
</comment>
<gene>
    <name evidence="1" type="ORF">Clow_00600</name>
</gene>
<dbReference type="RefSeq" id="WP_055175955.1">
    <property type="nucleotide sequence ID" value="NZ_JAUSQY010000001.1"/>
</dbReference>
<dbReference type="EMBL" id="LKEV01000001">
    <property type="protein sequence ID" value="KQB87541.1"/>
    <property type="molecule type" value="Genomic_DNA"/>
</dbReference>
<dbReference type="InterPro" id="IPR046348">
    <property type="entry name" value="SIS_dom_sf"/>
</dbReference>
<dbReference type="STRING" id="1544413.Clow_00600"/>
<dbReference type="AlphaFoldDB" id="A0A0Q0YKT2"/>
<dbReference type="GO" id="GO:0097367">
    <property type="term" value="F:carbohydrate derivative binding"/>
    <property type="evidence" value="ECO:0007669"/>
    <property type="project" value="InterPro"/>
</dbReference>
<accession>A0A0Q0YKT2</accession>
<keyword evidence="2" id="KW-1185">Reference proteome</keyword>
<name>A0A0Q0YKT2_9CORY</name>
<dbReference type="Proteomes" id="UP000050488">
    <property type="component" value="Unassembled WGS sequence"/>
</dbReference>
<proteinExistence type="predicted"/>
<dbReference type="OrthoDB" id="4427542at2"/>
<sequence length="310" mass="32695">MTTPSAEMMRFYRVAYEGAQVRTAAQLTEVPELVGHRPRSVVVIATDTIAEASARLLMALKAPLRVPVVVARTLPSYIGALDTVVIVGSRAEDEEAARAMSVAASRGATVVYAGPAEGPLREDAPERAVLLDAPQAAPALSPARTLAAVGTVIDLMEEDPHLVATRLHHLADAVDEEVERVHPQREEVVNPARQLRSWCAGAQIMHTGHGPIAQAIAEVAARVWSAYELPSGVAEPQELAGATAQRDPFFDPFLDAAPAVLPLKVVVWTSPEALIPGGLEQNTPAAAQGHTAEALCLIARALAATVPLDS</sequence>
<evidence type="ECO:0000313" key="2">
    <source>
        <dbReference type="Proteomes" id="UP000050488"/>
    </source>
</evidence>
<evidence type="ECO:0000313" key="1">
    <source>
        <dbReference type="EMBL" id="KQB87541.1"/>
    </source>
</evidence>
<organism evidence="1 2">
    <name type="scientific">Corynebacterium lowii</name>
    <dbReference type="NCBI Taxonomy" id="1544413"/>
    <lineage>
        <taxon>Bacteria</taxon>
        <taxon>Bacillati</taxon>
        <taxon>Actinomycetota</taxon>
        <taxon>Actinomycetes</taxon>
        <taxon>Mycobacteriales</taxon>
        <taxon>Corynebacteriaceae</taxon>
        <taxon>Corynebacterium</taxon>
    </lineage>
</organism>
<protein>
    <submittedName>
        <fullName evidence="1">Uncharacterized protein</fullName>
    </submittedName>
</protein>
<dbReference type="SUPFAM" id="SSF53697">
    <property type="entry name" value="SIS domain"/>
    <property type="match status" value="1"/>
</dbReference>